<feature type="compositionally biased region" description="Basic and acidic residues" evidence="1">
    <location>
        <begin position="427"/>
        <end position="438"/>
    </location>
</feature>
<protein>
    <submittedName>
        <fullName evidence="2">Uncharacterized protein</fullName>
    </submittedName>
</protein>
<keyword evidence="3" id="KW-1185">Reference proteome</keyword>
<feature type="region of interest" description="Disordered" evidence="1">
    <location>
        <begin position="417"/>
        <end position="456"/>
    </location>
</feature>
<accession>A0A085WXR9</accession>
<evidence type="ECO:0000313" key="2">
    <source>
        <dbReference type="EMBL" id="KFE72482.1"/>
    </source>
</evidence>
<organism evidence="2 3">
    <name type="scientific">Hyalangium minutum</name>
    <dbReference type="NCBI Taxonomy" id="394096"/>
    <lineage>
        <taxon>Bacteria</taxon>
        <taxon>Pseudomonadati</taxon>
        <taxon>Myxococcota</taxon>
        <taxon>Myxococcia</taxon>
        <taxon>Myxococcales</taxon>
        <taxon>Cystobacterineae</taxon>
        <taxon>Archangiaceae</taxon>
        <taxon>Hyalangium</taxon>
    </lineage>
</organism>
<name>A0A085WXR9_9BACT</name>
<evidence type="ECO:0000256" key="1">
    <source>
        <dbReference type="SAM" id="MobiDB-lite"/>
    </source>
</evidence>
<sequence>MEGLVHSHQPCVLRTKGARLCWLVVRKLRDARAPLQIPQLDVLLGRRREQRASSREGKSARGVRGELEDRGHFRIEFLPDKDPLVVQPHQQPRRESLHVGGRKLRWNLCHLARRAIPRDVGFRRRGHHRFRGERETQDRHRRRILHNGLSVLRRPDAQGPGSGAGSEPAAIGREYGGRALVMPRGDLDCQLLGPVRDAPGAQPVLVAQRERTRSIRREADPPAPRIAPLLERVPTHEGRHEPGAVQLQQLDLSGPMAHEEALCRGREREGEHFGVLVLRPLLPAAHVIQAGHPLRRTCRQQPAVRAEGDGVDVPFLLFHGVDDLAPLRLPDLGGRLLHGGEPRAVRTHCGEVEILVALHRPDRLPARGDPVDLPPRRGDEVPIRQDADAAPDTWELLLGDDGAALRAEGHAPGEVLPWNNRHQGARVRGEGNPHEGARSVEAGRAIDATSGHGSVI</sequence>
<comment type="caution">
    <text evidence="2">The sequence shown here is derived from an EMBL/GenBank/DDBJ whole genome shotgun (WGS) entry which is preliminary data.</text>
</comment>
<dbReference type="Proteomes" id="UP000028725">
    <property type="component" value="Unassembled WGS sequence"/>
</dbReference>
<dbReference type="AlphaFoldDB" id="A0A085WXR9"/>
<proteinExistence type="predicted"/>
<gene>
    <name evidence="2" type="ORF">DB31_0745</name>
</gene>
<evidence type="ECO:0000313" key="3">
    <source>
        <dbReference type="Proteomes" id="UP000028725"/>
    </source>
</evidence>
<dbReference type="EMBL" id="JMCB01000001">
    <property type="protein sequence ID" value="KFE72482.1"/>
    <property type="molecule type" value="Genomic_DNA"/>
</dbReference>
<reference evidence="2 3" key="1">
    <citation type="submission" date="2014-04" db="EMBL/GenBank/DDBJ databases">
        <title>Genome assembly of Hyalangium minutum DSM 14724.</title>
        <authorList>
            <person name="Sharma G."/>
            <person name="Subramanian S."/>
        </authorList>
    </citation>
    <scope>NUCLEOTIDE SEQUENCE [LARGE SCALE GENOMIC DNA]</scope>
    <source>
        <strain evidence="2 3">DSM 14724</strain>
    </source>
</reference>